<keyword evidence="5" id="KW-1185">Reference proteome</keyword>
<sequence length="671" mass="73562">MLVLGLNGGFATEDAPLDRRDQNLHDASACLVQDGVLRVVVEEERLNRLKKTTKFPVNAIRHCLSEAGAELSDVDAVAFTFDEHFVDSFLNARHIEDPTLPVRYSRELIRERLREAFGTDVPEGSITYSAHHRAHGLSAFVHSGLDEALVVVMDGVGGLDSTTVYHGSGADLNTLSSYPAAKSLGLFYLACTKMLGYGFGDEFKVMGLAPYGDPSVYRQAFGRLHGLGAGGDYELRAHAAPQVFLAEGFRPRRRGEGFTQQHKDFAAGLQHTLQRIVLHILAHWRTTTGLRQLCLSGGVAHNCSMNGAVLRSGLFDHIFVDPASHDAGAAVGAAYGVHHPNSTTPPTTTPRTLQTASLGPSCGTDHDIETTLNTWSSVVDYEHCENIVDRTAQLLADGAVIGWVHGRSEFGPRALGNRSIIADPRPAKNRDRINAMIKKREGYRPFAPVVTAEAADTYFEIPPTTANLTFMSFALTVRNERRHELGAVTHIDGTARVQVVDHHSNQRFHQLVQRFGDLTGTPVLLNTSFNNNAEPIVQTVHDALTTFLTTELDHLVIENHLIQRRPPNPATLDTFLLQLPPTTRLTKSIGMTSAGERTVRHELNLGSPTSSHEVSPQLFALLERADGRTPIGELAAACGMSDETRAELFGMWQRRYFTLRPAPIPVREGSR</sequence>
<evidence type="ECO:0000259" key="2">
    <source>
        <dbReference type="Pfam" id="PF02543"/>
    </source>
</evidence>
<reference evidence="4" key="1">
    <citation type="journal article" date="2014" name="Int. J. Syst. Evol. Microbiol.">
        <title>Complete genome sequence of Corynebacterium casei LMG S-19264T (=DSM 44701T), isolated from a smear-ripened cheese.</title>
        <authorList>
            <consortium name="US DOE Joint Genome Institute (JGI-PGF)"/>
            <person name="Walter F."/>
            <person name="Albersmeier A."/>
            <person name="Kalinowski J."/>
            <person name="Ruckert C."/>
        </authorList>
    </citation>
    <scope>NUCLEOTIDE SEQUENCE</scope>
    <source>
        <strain evidence="4">CGMCC 4.7201</strain>
    </source>
</reference>
<dbReference type="InterPro" id="IPR031730">
    <property type="entry name" value="Carbam_trans_C"/>
</dbReference>
<accession>A0A918E2M4</accession>
<dbReference type="SUPFAM" id="SSF53067">
    <property type="entry name" value="Actin-like ATPase domain"/>
    <property type="match status" value="1"/>
</dbReference>
<dbReference type="Pfam" id="PF16861">
    <property type="entry name" value="Carbam_trans_C"/>
    <property type="match status" value="1"/>
</dbReference>
<evidence type="ECO:0000313" key="5">
    <source>
        <dbReference type="Proteomes" id="UP000641932"/>
    </source>
</evidence>
<reference evidence="4" key="2">
    <citation type="submission" date="2020-09" db="EMBL/GenBank/DDBJ databases">
        <authorList>
            <person name="Sun Q."/>
            <person name="Zhou Y."/>
        </authorList>
    </citation>
    <scope>NUCLEOTIDE SEQUENCE</scope>
    <source>
        <strain evidence="4">CGMCC 4.7201</strain>
    </source>
</reference>
<evidence type="ECO:0000259" key="3">
    <source>
        <dbReference type="Pfam" id="PF16861"/>
    </source>
</evidence>
<name>A0A918E2M4_9ACTN</name>
<dbReference type="PANTHER" id="PTHR34847:SF1">
    <property type="entry name" value="NODULATION PROTEIN U"/>
    <property type="match status" value="1"/>
</dbReference>
<dbReference type="Pfam" id="PF02543">
    <property type="entry name" value="Carbam_trans_N"/>
    <property type="match status" value="1"/>
</dbReference>
<dbReference type="AlphaFoldDB" id="A0A918E2M4"/>
<dbReference type="Proteomes" id="UP000641932">
    <property type="component" value="Unassembled WGS sequence"/>
</dbReference>
<feature type="domain" description="Carbamoyltransferase" evidence="2">
    <location>
        <begin position="24"/>
        <end position="334"/>
    </location>
</feature>
<comment type="caution">
    <text evidence="4">The sequence shown here is derived from an EMBL/GenBank/DDBJ whole genome shotgun (WGS) entry which is preliminary data.</text>
</comment>
<feature type="domain" description="Carbamoyltransferase C-terminal" evidence="3">
    <location>
        <begin position="392"/>
        <end position="564"/>
    </location>
</feature>
<protein>
    <submittedName>
        <fullName evidence="4">Nodulation protein NolNO</fullName>
    </submittedName>
</protein>
<dbReference type="InterPro" id="IPR003696">
    <property type="entry name" value="Carbtransf_dom"/>
</dbReference>
<dbReference type="GO" id="GO:0003824">
    <property type="term" value="F:catalytic activity"/>
    <property type="evidence" value="ECO:0007669"/>
    <property type="project" value="InterPro"/>
</dbReference>
<proteinExistence type="inferred from homology"/>
<evidence type="ECO:0000256" key="1">
    <source>
        <dbReference type="ARBA" id="ARBA00006129"/>
    </source>
</evidence>
<dbReference type="InterPro" id="IPR051338">
    <property type="entry name" value="NodU/CmcH_Carbamoyltrnsfr"/>
</dbReference>
<dbReference type="PANTHER" id="PTHR34847">
    <property type="entry name" value="NODULATION PROTEIN U"/>
    <property type="match status" value="1"/>
</dbReference>
<dbReference type="Gene3D" id="3.90.870.20">
    <property type="entry name" value="Carbamoyltransferase, C-terminal domain"/>
    <property type="match status" value="1"/>
</dbReference>
<evidence type="ECO:0000313" key="4">
    <source>
        <dbReference type="EMBL" id="GGP00021.1"/>
    </source>
</evidence>
<gene>
    <name evidence="4" type="primary">nolO</name>
    <name evidence="4" type="ORF">GCM10012280_67810</name>
</gene>
<dbReference type="InterPro" id="IPR043129">
    <property type="entry name" value="ATPase_NBD"/>
</dbReference>
<dbReference type="InterPro" id="IPR038152">
    <property type="entry name" value="Carbam_trans_C_sf"/>
</dbReference>
<dbReference type="EMBL" id="BMMS01000051">
    <property type="protein sequence ID" value="GGP00021.1"/>
    <property type="molecule type" value="Genomic_DNA"/>
</dbReference>
<dbReference type="Gene3D" id="3.30.420.40">
    <property type="match status" value="2"/>
</dbReference>
<organism evidence="4 5">
    <name type="scientific">Wenjunlia tyrosinilytica</name>
    <dbReference type="NCBI Taxonomy" id="1544741"/>
    <lineage>
        <taxon>Bacteria</taxon>
        <taxon>Bacillati</taxon>
        <taxon>Actinomycetota</taxon>
        <taxon>Actinomycetes</taxon>
        <taxon>Kitasatosporales</taxon>
        <taxon>Streptomycetaceae</taxon>
        <taxon>Wenjunlia</taxon>
    </lineage>
</organism>
<comment type="similarity">
    <text evidence="1">Belongs to the NodU/CmcH family.</text>
</comment>